<feature type="chain" id="PRO_5020723731" evidence="1">
    <location>
        <begin position="24"/>
        <end position="537"/>
    </location>
</feature>
<dbReference type="Proteomes" id="UP000294689">
    <property type="component" value="Unassembled WGS sequence"/>
</dbReference>
<dbReference type="EMBL" id="SOBW01000007">
    <property type="protein sequence ID" value="TDU43713.1"/>
    <property type="molecule type" value="Genomic_DNA"/>
</dbReference>
<keyword evidence="1" id="KW-0732">Signal</keyword>
<proteinExistence type="predicted"/>
<sequence length="537" mass="59465">MKKTNFTYTPLLLLLALTTLFIACDKDYVSLDSDISGQNNFGMSNTKYEVTAYTKKLNPVQTNGLPSNLLGYYNDLVYGSTTANVVTQVTPTVFDPTFPENVRLDSVVLTVPYFSTSTGISDGVTTYKLDSVYGTAPINIKVFENNYFLRSFDPNAQFNTAQKYYSDRSLSASNQIPLSALKNKELLTLGKFVPSNLEIVQKVDNDLTRSAPALRVKMDTLYWKNKIILKEGSTELSNANNFQNYFRGIYFETEPVEGKGSMMMLNFGSTNAGITLYYSSPPTGTGTDRVSGNYKLNFTGNRVNFFDNNFSLNIPEGNPTTGDEKLYLKGGQGAMAVINLFGGTDIDSDMGTQTPFEEFKNMYVETDADGKFVRAKRMINEANLVFSVDPALTQGQEPDRIYIYDTKNNISLYDYSFDAGDNVTPNNSRTNHLGKLQRVDDDANGQGIKYKVRITEHIKNLLLKDSTNVSLGLAVSTNINIESGTAPLSILSSENSTVKTTPVSAILSPKGTVLYGNNTSDETKKLYLEIFYTEPNN</sequence>
<evidence type="ECO:0000313" key="3">
    <source>
        <dbReference type="Proteomes" id="UP000294689"/>
    </source>
</evidence>
<name>A0A4R7Q7T0_9FLAO</name>
<accession>A0A4R7Q7T0</accession>
<gene>
    <name evidence="2" type="ORF">BXY82_1130</name>
</gene>
<comment type="caution">
    <text evidence="2">The sequence shown here is derived from an EMBL/GenBank/DDBJ whole genome shotgun (WGS) entry which is preliminary data.</text>
</comment>
<evidence type="ECO:0000256" key="1">
    <source>
        <dbReference type="SAM" id="SignalP"/>
    </source>
</evidence>
<organism evidence="2 3">
    <name type="scientific">Gelidibacter sediminis</name>
    <dbReference type="NCBI Taxonomy" id="1608710"/>
    <lineage>
        <taxon>Bacteria</taxon>
        <taxon>Pseudomonadati</taxon>
        <taxon>Bacteroidota</taxon>
        <taxon>Flavobacteriia</taxon>
        <taxon>Flavobacteriales</taxon>
        <taxon>Flavobacteriaceae</taxon>
        <taxon>Gelidibacter</taxon>
    </lineage>
</organism>
<reference evidence="2 3" key="1">
    <citation type="submission" date="2019-03" db="EMBL/GenBank/DDBJ databases">
        <title>Genomic Encyclopedia of Archaeal and Bacterial Type Strains, Phase II (KMG-II): from individual species to whole genera.</title>
        <authorList>
            <person name="Goeker M."/>
        </authorList>
    </citation>
    <scope>NUCLEOTIDE SEQUENCE [LARGE SCALE GENOMIC DNA]</scope>
    <source>
        <strain evidence="2 3">DSM 28135</strain>
    </source>
</reference>
<feature type="signal peptide" evidence="1">
    <location>
        <begin position="1"/>
        <end position="23"/>
    </location>
</feature>
<evidence type="ECO:0000313" key="2">
    <source>
        <dbReference type="EMBL" id="TDU43713.1"/>
    </source>
</evidence>
<dbReference type="OrthoDB" id="1466062at2"/>
<dbReference type="Pfam" id="PF14092">
    <property type="entry name" value="DUF4270"/>
    <property type="match status" value="1"/>
</dbReference>
<dbReference type="RefSeq" id="WP_133757153.1">
    <property type="nucleotide sequence ID" value="NZ_SOBW01000007.1"/>
</dbReference>
<dbReference type="PROSITE" id="PS51257">
    <property type="entry name" value="PROKAR_LIPOPROTEIN"/>
    <property type="match status" value="1"/>
</dbReference>
<dbReference type="InterPro" id="IPR025366">
    <property type="entry name" value="DUF4270"/>
</dbReference>
<dbReference type="AlphaFoldDB" id="A0A4R7Q7T0"/>
<protein>
    <submittedName>
        <fullName evidence="2">Uncharacterized protein DUF4270</fullName>
    </submittedName>
</protein>
<keyword evidence="3" id="KW-1185">Reference proteome</keyword>